<protein>
    <submittedName>
        <fullName evidence="4">Colanic acid biosynthesis acetyltransferase</fullName>
    </submittedName>
</protein>
<comment type="similarity">
    <text evidence="1">Belongs to the transferase hexapeptide repeat family.</text>
</comment>
<dbReference type="InterPro" id="IPR011004">
    <property type="entry name" value="Trimer_LpxA-like_sf"/>
</dbReference>
<feature type="transmembrane region" description="Helical" evidence="3">
    <location>
        <begin position="31"/>
        <end position="47"/>
    </location>
</feature>
<proteinExistence type="inferred from homology"/>
<evidence type="ECO:0000256" key="2">
    <source>
        <dbReference type="ARBA" id="ARBA00022679"/>
    </source>
</evidence>
<keyword evidence="3" id="KW-0812">Transmembrane</keyword>
<dbReference type="NCBIfam" id="NF007797">
    <property type="entry name" value="PRK10502.1"/>
    <property type="match status" value="1"/>
</dbReference>
<evidence type="ECO:0000256" key="1">
    <source>
        <dbReference type="ARBA" id="ARBA00007274"/>
    </source>
</evidence>
<dbReference type="GO" id="GO:0005829">
    <property type="term" value="C:cytosol"/>
    <property type="evidence" value="ECO:0007669"/>
    <property type="project" value="TreeGrafter"/>
</dbReference>
<dbReference type="AlphaFoldDB" id="A0A0D7W657"/>
<accession>A0A0D7W657</accession>
<dbReference type="SUPFAM" id="SSF51161">
    <property type="entry name" value="Trimeric LpxA-like enzymes"/>
    <property type="match status" value="1"/>
</dbReference>
<keyword evidence="5" id="KW-1185">Reference proteome</keyword>
<name>A0A0D7W657_9FLAO</name>
<dbReference type="CDD" id="cd05825">
    <property type="entry name" value="LbH_wcaF_like"/>
    <property type="match status" value="1"/>
</dbReference>
<dbReference type="InterPro" id="IPR051159">
    <property type="entry name" value="Hexapeptide_acetyltransf"/>
</dbReference>
<sequence length="190" mass="21416">MQKGVHKSRVTLGRFDSSKGLDRGSSKLKEILWYLIKVVFFLSAFPYPKRLKIVLLKCFGAKVGKGVVIKPRVNIHFPWKLSIGDNVWIGEEVFILNFEEIVIENNVCISQRAFLCGGNHDYSDPCMPYRNGPIHLKEGCWVGANVFVGPNVIIGCDTVITVGSTVTKNVDPYLVCHISSEAFEKQRWKD</sequence>
<evidence type="ECO:0000256" key="3">
    <source>
        <dbReference type="SAM" id="Phobius"/>
    </source>
</evidence>
<keyword evidence="3" id="KW-1133">Transmembrane helix</keyword>
<reference evidence="4 5" key="1">
    <citation type="journal article" date="2015" name="Antonie Van Leeuwenhoek">
        <title>Tamlana nanhaiensis sp. nov., isolated from surface seawater collected from the South China Sea.</title>
        <authorList>
            <person name="Liu X."/>
            <person name="Lai Q."/>
            <person name="Du Y."/>
            <person name="Li G."/>
            <person name="Sun F."/>
            <person name="Shao Z."/>
        </authorList>
    </citation>
    <scope>NUCLEOTIDE SEQUENCE [LARGE SCALE GENOMIC DNA]</scope>
    <source>
        <strain evidence="4 5">FHC16</strain>
    </source>
</reference>
<evidence type="ECO:0000313" key="5">
    <source>
        <dbReference type="Proteomes" id="UP000032361"/>
    </source>
</evidence>
<dbReference type="PATRIC" id="fig|1382798.3.peg.468"/>
<dbReference type="RefSeq" id="WP_044625017.1">
    <property type="nucleotide sequence ID" value="NZ_JTDV01000001.1"/>
</dbReference>
<gene>
    <name evidence="4" type="ORF">PK35_02315</name>
</gene>
<keyword evidence="2 4" id="KW-0808">Transferase</keyword>
<dbReference type="STRING" id="1382798.PK35_02315"/>
<dbReference type="Proteomes" id="UP000032361">
    <property type="component" value="Unassembled WGS sequence"/>
</dbReference>
<dbReference type="GO" id="GO:0008374">
    <property type="term" value="F:O-acyltransferase activity"/>
    <property type="evidence" value="ECO:0007669"/>
    <property type="project" value="TreeGrafter"/>
</dbReference>
<comment type="caution">
    <text evidence="4">The sequence shown here is derived from an EMBL/GenBank/DDBJ whole genome shotgun (WGS) entry which is preliminary data.</text>
</comment>
<evidence type="ECO:0000313" key="4">
    <source>
        <dbReference type="EMBL" id="KJD34631.1"/>
    </source>
</evidence>
<keyword evidence="3" id="KW-0472">Membrane</keyword>
<dbReference type="Gene3D" id="2.160.10.10">
    <property type="entry name" value="Hexapeptide repeat proteins"/>
    <property type="match status" value="1"/>
</dbReference>
<dbReference type="PANTHER" id="PTHR23416">
    <property type="entry name" value="SIALIC ACID SYNTHASE-RELATED"/>
    <property type="match status" value="1"/>
</dbReference>
<dbReference type="EMBL" id="JTDV01000001">
    <property type="protein sequence ID" value="KJD34631.1"/>
    <property type="molecule type" value="Genomic_DNA"/>
</dbReference>
<organism evidence="4 5">
    <name type="scientific">Neotamlana nanhaiensis</name>
    <dbReference type="NCBI Taxonomy" id="1382798"/>
    <lineage>
        <taxon>Bacteria</taxon>
        <taxon>Pseudomonadati</taxon>
        <taxon>Bacteroidota</taxon>
        <taxon>Flavobacteriia</taxon>
        <taxon>Flavobacteriales</taxon>
        <taxon>Flavobacteriaceae</taxon>
        <taxon>Neotamlana</taxon>
    </lineage>
</organism>
<dbReference type="OrthoDB" id="9814490at2"/>
<dbReference type="PANTHER" id="PTHR23416:SF23">
    <property type="entry name" value="ACETYLTRANSFERASE C18B11.09C-RELATED"/>
    <property type="match status" value="1"/>
</dbReference>